<organism evidence="1 2">
    <name type="scientific">Prauserella marina</name>
    <dbReference type="NCBI Taxonomy" id="530584"/>
    <lineage>
        <taxon>Bacteria</taxon>
        <taxon>Bacillati</taxon>
        <taxon>Actinomycetota</taxon>
        <taxon>Actinomycetes</taxon>
        <taxon>Pseudonocardiales</taxon>
        <taxon>Pseudonocardiaceae</taxon>
        <taxon>Prauserella</taxon>
    </lineage>
</organism>
<dbReference type="GO" id="GO:0016787">
    <property type="term" value="F:hydrolase activity"/>
    <property type="evidence" value="ECO:0007669"/>
    <property type="project" value="UniProtKB-KW"/>
</dbReference>
<reference evidence="1 2" key="1">
    <citation type="submission" date="2016-10" db="EMBL/GenBank/DDBJ databases">
        <authorList>
            <person name="de Groot N.N."/>
        </authorList>
    </citation>
    <scope>NUCLEOTIDE SEQUENCE [LARGE SCALE GENOMIC DNA]</scope>
    <source>
        <strain evidence="1 2">CGMCC 4.5506</strain>
    </source>
</reference>
<dbReference type="Pfam" id="PF00561">
    <property type="entry name" value="Abhydrolase_1"/>
    <property type="match status" value="1"/>
</dbReference>
<evidence type="ECO:0000313" key="2">
    <source>
        <dbReference type="Proteomes" id="UP000199494"/>
    </source>
</evidence>
<proteinExistence type="predicted"/>
<evidence type="ECO:0000313" key="1">
    <source>
        <dbReference type="EMBL" id="SDC27702.1"/>
    </source>
</evidence>
<dbReference type="OrthoDB" id="3771266at2"/>
<accession>A0A222VQ62</accession>
<name>A0A222VQ62_9PSEU</name>
<dbReference type="AlphaFoldDB" id="A0A222VQ62"/>
<sequence length="275" mass="28526">MTTPPTRYLDLAHGRVAFDDTADSHDTPGRPVVVCVPGLGDIRGVYRHLRPLLTRAGHRVVTMDLRGAGESSADWPDYSTTAVASDVLALVRHLGAGPVVLVGNSYTGGASLVAAAEAGEAFAGLVLTAPFARRQPRQRLLVRVALGVVGRFPFAWVAYWASLFTGGKPADFASARKALAASLRRPGHMAALRAMLAADQSPGEAAAPRVRCPVLVVMGGADPDFPDPVAEADAVAALVPDGAVAMIKGCGHYPAAEAPGETAAVVLPFLRKVLA</sequence>
<dbReference type="Proteomes" id="UP000199494">
    <property type="component" value="Unassembled WGS sequence"/>
</dbReference>
<dbReference type="Gene3D" id="3.40.50.1820">
    <property type="entry name" value="alpha/beta hydrolase"/>
    <property type="match status" value="1"/>
</dbReference>
<dbReference type="EMBL" id="FMZE01000001">
    <property type="protein sequence ID" value="SDC27702.1"/>
    <property type="molecule type" value="Genomic_DNA"/>
</dbReference>
<dbReference type="PANTHER" id="PTHR43689:SF8">
    <property type="entry name" value="ALPHA_BETA-HYDROLASES SUPERFAMILY PROTEIN"/>
    <property type="match status" value="1"/>
</dbReference>
<keyword evidence="1" id="KW-0378">Hydrolase</keyword>
<dbReference type="InterPro" id="IPR029058">
    <property type="entry name" value="AB_hydrolase_fold"/>
</dbReference>
<dbReference type="KEGG" id="pmad:BAY61_13570"/>
<dbReference type="PRINTS" id="PR00111">
    <property type="entry name" value="ABHYDROLASE"/>
</dbReference>
<dbReference type="PANTHER" id="PTHR43689">
    <property type="entry name" value="HYDROLASE"/>
    <property type="match status" value="1"/>
</dbReference>
<dbReference type="STRING" id="530584.SAMN05421630_1011098"/>
<dbReference type="InterPro" id="IPR000639">
    <property type="entry name" value="Epox_hydrolase-like"/>
</dbReference>
<dbReference type="RefSeq" id="WP_091797861.1">
    <property type="nucleotide sequence ID" value="NZ_CP016353.1"/>
</dbReference>
<keyword evidence="2" id="KW-1185">Reference proteome</keyword>
<protein>
    <submittedName>
        <fullName evidence="1">Lysophospholipase, alpha-beta hydrolase superfamily</fullName>
    </submittedName>
</protein>
<dbReference type="PRINTS" id="PR00412">
    <property type="entry name" value="EPOXHYDRLASE"/>
</dbReference>
<dbReference type="InterPro" id="IPR000073">
    <property type="entry name" value="AB_hydrolase_1"/>
</dbReference>
<dbReference type="SUPFAM" id="SSF53474">
    <property type="entry name" value="alpha/beta-Hydrolases"/>
    <property type="match status" value="1"/>
</dbReference>
<gene>
    <name evidence="1" type="ORF">SAMN05421630_1011098</name>
</gene>